<dbReference type="AlphaFoldDB" id="A0AA35T0K1"/>
<feature type="domain" description="AMP-dependent ligase C-terminal" evidence="1">
    <location>
        <begin position="367"/>
        <end position="463"/>
    </location>
</feature>
<dbReference type="Proteomes" id="UP001174909">
    <property type="component" value="Unassembled WGS sequence"/>
</dbReference>
<dbReference type="Gene3D" id="3.40.50.12780">
    <property type="entry name" value="N-terminal domain of ligase-like"/>
    <property type="match status" value="1"/>
</dbReference>
<protein>
    <submittedName>
        <fullName evidence="2">Phenylacetate-coenzyme A ligase</fullName>
    </submittedName>
</protein>
<dbReference type="Gene3D" id="3.30.300.30">
    <property type="match status" value="1"/>
</dbReference>
<dbReference type="GO" id="GO:0016874">
    <property type="term" value="F:ligase activity"/>
    <property type="evidence" value="ECO:0007669"/>
    <property type="project" value="UniProtKB-KW"/>
</dbReference>
<keyword evidence="2" id="KW-0436">Ligase</keyword>
<dbReference type="InterPro" id="IPR042099">
    <property type="entry name" value="ANL_N_sf"/>
</dbReference>
<dbReference type="PANTHER" id="PTHR43845">
    <property type="entry name" value="BLR5969 PROTEIN"/>
    <property type="match status" value="1"/>
</dbReference>
<evidence type="ECO:0000259" key="1">
    <source>
        <dbReference type="Pfam" id="PF14535"/>
    </source>
</evidence>
<sequence>MLEKDLHDVPFYYQSIDFEELVREYPPAPDFFRGVFKLSLEEIRALQEKRLREAVARAYKVPFYRSKWDAAGVEPGDIKTIEDIKKAPMYTVEDIRQSVDAYPPFGDYVGRDVLAGEIPWRIHSSGGTAGEPRPTFYTPWDREVGNILRARSYYWHGFKPGDVVMNTLLYSTHNAAYSAHESLWQWLGCIPVTTSAGVVTRTTRALEIAQKWQVNALVGFPEYLLHMSQVAKDMGLEVGKDLKLKLVECFGKSDLVREAWGVPAYDTYGMHEVQAISSECPYGGGHHIWEDAFIVEIVDPETYEPVEPGEVGTMIVTALYKENYPIVRYDIKDVTRLWPQGQCECGSWMQKIDPIHGRSDFMVKLRGVNVWPEGVGTIVATKSGLTGEYYCIVERLVNREEMTVQVEHTSDATDLDFIQQDLERTFRDRLNVGIKVEMVEPDSLAPLTGAGVLPKARRLDDRRKLTPQ</sequence>
<dbReference type="InterPro" id="IPR028154">
    <property type="entry name" value="AMP-dep_Lig_C"/>
</dbReference>
<dbReference type="InterPro" id="IPR045851">
    <property type="entry name" value="AMP-bd_C_sf"/>
</dbReference>
<dbReference type="EMBL" id="CASHTH010003049">
    <property type="protein sequence ID" value="CAI8039555.1"/>
    <property type="molecule type" value="Genomic_DNA"/>
</dbReference>
<accession>A0AA35T0K1</accession>
<gene>
    <name evidence="2" type="ORF">GBAR_LOCUS22013</name>
</gene>
<proteinExistence type="predicted"/>
<organism evidence="2 3">
    <name type="scientific">Geodia barretti</name>
    <name type="common">Barrett's horny sponge</name>
    <dbReference type="NCBI Taxonomy" id="519541"/>
    <lineage>
        <taxon>Eukaryota</taxon>
        <taxon>Metazoa</taxon>
        <taxon>Porifera</taxon>
        <taxon>Demospongiae</taxon>
        <taxon>Heteroscleromorpha</taxon>
        <taxon>Tetractinellida</taxon>
        <taxon>Astrophorina</taxon>
        <taxon>Geodiidae</taxon>
        <taxon>Geodia</taxon>
    </lineage>
</organism>
<evidence type="ECO:0000313" key="2">
    <source>
        <dbReference type="EMBL" id="CAI8039555.1"/>
    </source>
</evidence>
<name>A0AA35T0K1_GEOBA</name>
<keyword evidence="3" id="KW-1185">Reference proteome</keyword>
<reference evidence="2" key="1">
    <citation type="submission" date="2023-03" db="EMBL/GenBank/DDBJ databases">
        <authorList>
            <person name="Steffen K."/>
            <person name="Cardenas P."/>
        </authorList>
    </citation>
    <scope>NUCLEOTIDE SEQUENCE</scope>
</reference>
<evidence type="ECO:0000313" key="3">
    <source>
        <dbReference type="Proteomes" id="UP001174909"/>
    </source>
</evidence>
<dbReference type="Pfam" id="PF14535">
    <property type="entry name" value="AMP-binding_C_2"/>
    <property type="match status" value="1"/>
</dbReference>
<comment type="caution">
    <text evidence="2">The sequence shown here is derived from an EMBL/GenBank/DDBJ whole genome shotgun (WGS) entry which is preliminary data.</text>
</comment>
<dbReference type="SUPFAM" id="SSF56801">
    <property type="entry name" value="Acetyl-CoA synthetase-like"/>
    <property type="match status" value="1"/>
</dbReference>
<dbReference type="PANTHER" id="PTHR43845:SF1">
    <property type="entry name" value="BLR5969 PROTEIN"/>
    <property type="match status" value="1"/>
</dbReference>